<dbReference type="InterPro" id="IPR000086">
    <property type="entry name" value="NUDIX_hydrolase_dom"/>
</dbReference>
<dbReference type="GO" id="GO:0019693">
    <property type="term" value="P:ribose phosphate metabolic process"/>
    <property type="evidence" value="ECO:0007669"/>
    <property type="project" value="TreeGrafter"/>
</dbReference>
<dbReference type="CDD" id="cd03424">
    <property type="entry name" value="NUDIX_ADPRase_Nudt5_UGPPase_Nudt14"/>
    <property type="match status" value="1"/>
</dbReference>
<dbReference type="KEGG" id="lmes:AB8B23_05200"/>
<keyword evidence="2 4" id="KW-0378">Hydrolase</keyword>
<dbReference type="PROSITE" id="PS51462">
    <property type="entry name" value="NUDIX"/>
    <property type="match status" value="1"/>
</dbReference>
<dbReference type="PANTHER" id="PTHR11839:SF18">
    <property type="entry name" value="NUDIX HYDROLASE DOMAIN-CONTAINING PROTEIN"/>
    <property type="match status" value="1"/>
</dbReference>
<evidence type="ECO:0000313" key="4">
    <source>
        <dbReference type="EMBL" id="XDU65553.1"/>
    </source>
</evidence>
<dbReference type="InterPro" id="IPR015797">
    <property type="entry name" value="NUDIX_hydrolase-like_dom_sf"/>
</dbReference>
<gene>
    <name evidence="4" type="ORF">AB8B23_05200</name>
</gene>
<dbReference type="GO" id="GO:0005829">
    <property type="term" value="C:cytosol"/>
    <property type="evidence" value="ECO:0007669"/>
    <property type="project" value="TreeGrafter"/>
</dbReference>
<dbReference type="PROSITE" id="PS00893">
    <property type="entry name" value="NUDIX_BOX"/>
    <property type="match status" value="1"/>
</dbReference>
<accession>A0AB39VE46</accession>
<dbReference type="EMBL" id="CP165646">
    <property type="protein sequence ID" value="XDU65553.1"/>
    <property type="molecule type" value="Genomic_DNA"/>
</dbReference>
<dbReference type="PANTHER" id="PTHR11839">
    <property type="entry name" value="UDP/ADP-SUGAR PYROPHOSPHATASE"/>
    <property type="match status" value="1"/>
</dbReference>
<feature type="domain" description="Nudix hydrolase" evidence="3">
    <location>
        <begin position="26"/>
        <end position="165"/>
    </location>
</feature>
<comment type="cofactor">
    <cofactor evidence="1">
        <name>Mg(2+)</name>
        <dbReference type="ChEBI" id="CHEBI:18420"/>
    </cofactor>
</comment>
<dbReference type="AlphaFoldDB" id="A0AB39VE46"/>
<dbReference type="Gene3D" id="3.90.79.10">
    <property type="entry name" value="Nucleoside Triphosphate Pyrophosphohydrolase"/>
    <property type="match status" value="1"/>
</dbReference>
<evidence type="ECO:0000256" key="1">
    <source>
        <dbReference type="ARBA" id="ARBA00001946"/>
    </source>
</evidence>
<reference evidence="4" key="1">
    <citation type="submission" date="2024-07" db="EMBL/GenBank/DDBJ databases">
        <authorList>
            <person name="Li X.-J."/>
            <person name="Wang X."/>
        </authorList>
    </citation>
    <scope>NUCLEOTIDE SEQUENCE</scope>
    <source>
        <strain evidence="4">HSP-342</strain>
    </source>
</reference>
<evidence type="ECO:0000259" key="3">
    <source>
        <dbReference type="PROSITE" id="PS51462"/>
    </source>
</evidence>
<dbReference type="GO" id="GO:0016787">
    <property type="term" value="F:hydrolase activity"/>
    <property type="evidence" value="ECO:0007669"/>
    <property type="project" value="UniProtKB-KW"/>
</dbReference>
<sequence>MDNSFRFLKGSKMTHPTTGITLEYLDKSDAVCFVLFNESKEKAILVKQFRPGSKDYEIEVCAGLIDGNEKPRVAAFRELKEETGYLEKDVTDIEELPQGLYVSPGYTTERLYFFSAKLKSDDVKPIEQSLDHGEEVEVVWVDVKDITKVSRDMKTILAVTYFSKEAK</sequence>
<evidence type="ECO:0000256" key="2">
    <source>
        <dbReference type="ARBA" id="ARBA00022801"/>
    </source>
</evidence>
<protein>
    <submittedName>
        <fullName evidence="4">NUDIX hydrolase</fullName>
        <ecNumber evidence="4">3.6.-.-</ecNumber>
    </submittedName>
</protein>
<dbReference type="InterPro" id="IPR020084">
    <property type="entry name" value="NUDIX_hydrolase_CS"/>
</dbReference>
<dbReference type="RefSeq" id="WP_369713743.1">
    <property type="nucleotide sequence ID" value="NZ_CP165646.1"/>
</dbReference>
<dbReference type="GO" id="GO:0006753">
    <property type="term" value="P:nucleoside phosphate metabolic process"/>
    <property type="evidence" value="ECO:0007669"/>
    <property type="project" value="TreeGrafter"/>
</dbReference>
<name>A0AB39VE46_9FUSO</name>
<dbReference type="EC" id="3.6.-.-" evidence="4"/>
<dbReference type="Pfam" id="PF00293">
    <property type="entry name" value="NUDIX"/>
    <property type="match status" value="1"/>
</dbReference>
<dbReference type="SUPFAM" id="SSF55811">
    <property type="entry name" value="Nudix"/>
    <property type="match status" value="1"/>
</dbReference>
<proteinExistence type="predicted"/>
<organism evidence="4">
    <name type="scientific">Leptotrichia mesophila</name>
    <dbReference type="NCBI Taxonomy" id="3239303"/>
    <lineage>
        <taxon>Bacteria</taxon>
        <taxon>Fusobacteriati</taxon>
        <taxon>Fusobacteriota</taxon>
        <taxon>Fusobacteriia</taxon>
        <taxon>Fusobacteriales</taxon>
        <taxon>Leptotrichiaceae</taxon>
        <taxon>Leptotrichia</taxon>
    </lineage>
</organism>